<keyword evidence="6" id="KW-1185">Reference proteome</keyword>
<evidence type="ECO:0000313" key="5">
    <source>
        <dbReference type="EMBL" id="QDT00199.1"/>
    </source>
</evidence>
<dbReference type="AlphaFoldDB" id="A0A517MZ90"/>
<feature type="coiled-coil region" evidence="4">
    <location>
        <begin position="301"/>
        <end position="350"/>
    </location>
</feature>
<dbReference type="InterPro" id="IPR011990">
    <property type="entry name" value="TPR-like_helical_dom_sf"/>
</dbReference>
<evidence type="ECO:0000313" key="6">
    <source>
        <dbReference type="Proteomes" id="UP000319852"/>
    </source>
</evidence>
<sequence length="483" mass="53806">MSVEPNNAAAPLSSSSRHRLQKVFEHGQRCVAKQDHDYANQLFTQCVVEDPASIVYLQAFLDNLEKKFAGKKGSKLAGLKIKSQRSALAKAAAKGDWPTAFQAGCQALALSPFDSQTLVGLADACQELSINECQLYYLKWALRGDAKNPVVNRRAALQLARMGQFDQAIACWQRVAVAKPEDEEARHAIAQLSVEKTIYVGGYEANKSKAAGEEGEPSGEFRVAQLAKQEEGAEDLSLPIEERFKKSITDNPAETEAYLNLADLYLHEDRLDEADEVLSRARQVAGSGDFDVTERIENVRLRRARRQVEIAEQQAQQAEEDAREEADTLVNRLRQQANQIELEVYAARSDREPDSTRLKFELGVRLKRAGKIREAIPVLQAARGDSRRNTTVLLGLGECFQRIEQFKLALSNYEQAIESAQSDRSETAAETHKLALYRAGVLSTGMRELDRAERYLTELAGLDFGYRDVADRLDKISSLRDSG</sequence>
<accession>A0A517MZ90</accession>
<dbReference type="RefSeq" id="WP_145061546.1">
    <property type="nucleotide sequence ID" value="NZ_CP036263.1"/>
</dbReference>
<dbReference type="SMART" id="SM00028">
    <property type="entry name" value="TPR"/>
    <property type="match status" value="3"/>
</dbReference>
<evidence type="ECO:0000256" key="4">
    <source>
        <dbReference type="SAM" id="Coils"/>
    </source>
</evidence>
<organism evidence="5 6">
    <name type="scientific">Adhaeretor mobilis</name>
    <dbReference type="NCBI Taxonomy" id="1930276"/>
    <lineage>
        <taxon>Bacteria</taxon>
        <taxon>Pseudomonadati</taxon>
        <taxon>Planctomycetota</taxon>
        <taxon>Planctomycetia</taxon>
        <taxon>Pirellulales</taxon>
        <taxon>Lacipirellulaceae</taxon>
        <taxon>Adhaeretor</taxon>
    </lineage>
</organism>
<keyword evidence="2 3" id="KW-0802">TPR repeat</keyword>
<protein>
    <submittedName>
        <fullName evidence="5">Tetratricopeptide repeat protein</fullName>
    </submittedName>
</protein>
<reference evidence="5 6" key="1">
    <citation type="submission" date="2019-02" db="EMBL/GenBank/DDBJ databases">
        <title>Deep-cultivation of Planctomycetes and their phenomic and genomic characterization uncovers novel biology.</title>
        <authorList>
            <person name="Wiegand S."/>
            <person name="Jogler M."/>
            <person name="Boedeker C."/>
            <person name="Pinto D."/>
            <person name="Vollmers J."/>
            <person name="Rivas-Marin E."/>
            <person name="Kohn T."/>
            <person name="Peeters S.H."/>
            <person name="Heuer A."/>
            <person name="Rast P."/>
            <person name="Oberbeckmann S."/>
            <person name="Bunk B."/>
            <person name="Jeske O."/>
            <person name="Meyerdierks A."/>
            <person name="Storesund J.E."/>
            <person name="Kallscheuer N."/>
            <person name="Luecker S."/>
            <person name="Lage O.M."/>
            <person name="Pohl T."/>
            <person name="Merkel B.J."/>
            <person name="Hornburger P."/>
            <person name="Mueller R.-W."/>
            <person name="Bruemmer F."/>
            <person name="Labrenz M."/>
            <person name="Spormann A.M."/>
            <person name="Op den Camp H."/>
            <person name="Overmann J."/>
            <person name="Amann R."/>
            <person name="Jetten M.S.M."/>
            <person name="Mascher T."/>
            <person name="Medema M.H."/>
            <person name="Devos D.P."/>
            <person name="Kaster A.-K."/>
            <person name="Ovreas L."/>
            <person name="Rohde M."/>
            <person name="Galperin M.Y."/>
            <person name="Jogler C."/>
        </authorList>
    </citation>
    <scope>NUCLEOTIDE SEQUENCE [LARGE SCALE GENOMIC DNA]</scope>
    <source>
        <strain evidence="5 6">HG15A2</strain>
    </source>
</reference>
<dbReference type="Proteomes" id="UP000319852">
    <property type="component" value="Chromosome"/>
</dbReference>
<dbReference type="SUPFAM" id="SSF48452">
    <property type="entry name" value="TPR-like"/>
    <property type="match status" value="2"/>
</dbReference>
<dbReference type="PANTHER" id="PTHR44186:SF1">
    <property type="entry name" value="BARDET-BIEDL SYNDROME 4 PROTEIN"/>
    <property type="match status" value="1"/>
</dbReference>
<dbReference type="InterPro" id="IPR019734">
    <property type="entry name" value="TPR_rpt"/>
</dbReference>
<dbReference type="Gene3D" id="1.25.40.10">
    <property type="entry name" value="Tetratricopeptide repeat domain"/>
    <property type="match status" value="3"/>
</dbReference>
<proteinExistence type="predicted"/>
<dbReference type="Pfam" id="PF13181">
    <property type="entry name" value="TPR_8"/>
    <property type="match status" value="1"/>
</dbReference>
<evidence type="ECO:0000256" key="3">
    <source>
        <dbReference type="PROSITE-ProRule" id="PRU00339"/>
    </source>
</evidence>
<dbReference type="PANTHER" id="PTHR44186">
    <property type="match status" value="1"/>
</dbReference>
<dbReference type="PROSITE" id="PS50005">
    <property type="entry name" value="TPR"/>
    <property type="match status" value="1"/>
</dbReference>
<keyword evidence="1" id="KW-0677">Repeat</keyword>
<keyword evidence="4" id="KW-0175">Coiled coil</keyword>
<feature type="repeat" description="TPR" evidence="3">
    <location>
        <begin position="390"/>
        <end position="423"/>
    </location>
</feature>
<feature type="coiled-coil region" evidence="4">
    <location>
        <begin position="403"/>
        <end position="430"/>
    </location>
</feature>
<dbReference type="OrthoDB" id="212218at2"/>
<dbReference type="KEGG" id="amob:HG15A2_35340"/>
<evidence type="ECO:0000256" key="1">
    <source>
        <dbReference type="ARBA" id="ARBA00022737"/>
    </source>
</evidence>
<gene>
    <name evidence="5" type="ORF">HG15A2_35340</name>
</gene>
<evidence type="ECO:0000256" key="2">
    <source>
        <dbReference type="ARBA" id="ARBA00022803"/>
    </source>
</evidence>
<name>A0A517MZ90_9BACT</name>
<dbReference type="EMBL" id="CP036263">
    <property type="protein sequence ID" value="QDT00199.1"/>
    <property type="molecule type" value="Genomic_DNA"/>
</dbReference>